<dbReference type="GO" id="GO:0016651">
    <property type="term" value="F:oxidoreductase activity, acting on NAD(P)H"/>
    <property type="evidence" value="ECO:0007669"/>
    <property type="project" value="InterPro"/>
</dbReference>
<evidence type="ECO:0000256" key="2">
    <source>
        <dbReference type="ARBA" id="ARBA00023002"/>
    </source>
</evidence>
<evidence type="ECO:0000259" key="3">
    <source>
        <dbReference type="SMART" id="SM00829"/>
    </source>
</evidence>
<name>A0A1J7IDV3_9PEZI</name>
<dbReference type="SMART" id="SM00829">
    <property type="entry name" value="PKS_ER"/>
    <property type="match status" value="1"/>
</dbReference>
<evidence type="ECO:0000256" key="1">
    <source>
        <dbReference type="ARBA" id="ARBA00008072"/>
    </source>
</evidence>
<sequence>MKEYVIWGKPEYSAKTRQVDIPKPGPKEVLVRVMAAGLNPKDWKWVKARDESCAMNAGDDVAGIVEAVGSEVFEYKPGDRVAAFHRMGEERGTYAEFTVVPSSTTFPLPPNISWEAGAGLPLSFMTAALALYQHLDLPLPTVPGQKDIPVLIYGGASAVGAYALQLAKLSKLNPIITVAGSGIDFVKSLNAATHIIDYRKGNVDSDVLAALGSTKLALAFDAICDHGSYEHISNVLVASSGGGHIDMVDPPEDPSWKFPDSVKMTRTFVSSAYGVPHKFITEEQAAADGEFAYMFYRYLSHLLAEGKFQPHPHDVLPGGLDGIIGGVKALRDGKVSAKKLVASLVDCSLGRRCTFSEHFFVTPWA</sequence>
<dbReference type="EMBL" id="KV875102">
    <property type="protein sequence ID" value="OIW25467.1"/>
    <property type="molecule type" value="Genomic_DNA"/>
</dbReference>
<evidence type="ECO:0000313" key="5">
    <source>
        <dbReference type="Proteomes" id="UP000182658"/>
    </source>
</evidence>
<dbReference type="SUPFAM" id="SSF51735">
    <property type="entry name" value="NAD(P)-binding Rossmann-fold domains"/>
    <property type="match status" value="1"/>
</dbReference>
<dbReference type="AlphaFoldDB" id="A0A1J7IDV3"/>
<dbReference type="Proteomes" id="UP000182658">
    <property type="component" value="Unassembled WGS sequence"/>
</dbReference>
<dbReference type="PANTHER" id="PTHR45348">
    <property type="entry name" value="HYPOTHETICAL OXIDOREDUCTASE (EUROFUNG)"/>
    <property type="match status" value="1"/>
</dbReference>
<dbReference type="InterPro" id="IPR013154">
    <property type="entry name" value="ADH-like_N"/>
</dbReference>
<protein>
    <submittedName>
        <fullName evidence="4">GroES-like protein</fullName>
    </submittedName>
</protein>
<reference evidence="4 5" key="1">
    <citation type="submission" date="2016-10" db="EMBL/GenBank/DDBJ databases">
        <title>Draft genome sequence of Coniochaeta ligniaria NRRL30616, a lignocellulolytic fungus for bioabatement of inhibitors in plant biomass hydrolysates.</title>
        <authorList>
            <consortium name="DOE Joint Genome Institute"/>
            <person name="Jimenez D.J."/>
            <person name="Hector R.E."/>
            <person name="Riley R."/>
            <person name="Sun H."/>
            <person name="Grigoriev I.V."/>
            <person name="Van Elsas J.D."/>
            <person name="Nichols N.N."/>
        </authorList>
    </citation>
    <scope>NUCLEOTIDE SEQUENCE [LARGE SCALE GENOMIC DNA]</scope>
    <source>
        <strain evidence="4 5">NRRL 30616</strain>
    </source>
</reference>
<dbReference type="OrthoDB" id="3233595at2759"/>
<dbReference type="PANTHER" id="PTHR45348:SF5">
    <property type="entry name" value="OXIDOREDUCTASE, PUTATIVE (AFU_ORTHOLOGUE AFUA_8G01420)-RELATED"/>
    <property type="match status" value="1"/>
</dbReference>
<organism evidence="4 5">
    <name type="scientific">Coniochaeta ligniaria NRRL 30616</name>
    <dbReference type="NCBI Taxonomy" id="1408157"/>
    <lineage>
        <taxon>Eukaryota</taxon>
        <taxon>Fungi</taxon>
        <taxon>Dikarya</taxon>
        <taxon>Ascomycota</taxon>
        <taxon>Pezizomycotina</taxon>
        <taxon>Sordariomycetes</taxon>
        <taxon>Sordariomycetidae</taxon>
        <taxon>Coniochaetales</taxon>
        <taxon>Coniochaetaceae</taxon>
        <taxon>Coniochaeta</taxon>
    </lineage>
</organism>
<dbReference type="InterPro" id="IPR047122">
    <property type="entry name" value="Trans-enoyl_RdTase-like"/>
</dbReference>
<dbReference type="SUPFAM" id="SSF50129">
    <property type="entry name" value="GroES-like"/>
    <property type="match status" value="1"/>
</dbReference>
<keyword evidence="5" id="KW-1185">Reference proteome</keyword>
<accession>A0A1J7IDV3</accession>
<dbReference type="STRING" id="1408157.A0A1J7IDV3"/>
<dbReference type="Pfam" id="PF08240">
    <property type="entry name" value="ADH_N"/>
    <property type="match status" value="1"/>
</dbReference>
<dbReference type="InterPro" id="IPR020843">
    <property type="entry name" value="ER"/>
</dbReference>
<dbReference type="InterPro" id="IPR036291">
    <property type="entry name" value="NAD(P)-bd_dom_sf"/>
</dbReference>
<dbReference type="Gene3D" id="3.90.180.10">
    <property type="entry name" value="Medium-chain alcohol dehydrogenases, catalytic domain"/>
    <property type="match status" value="1"/>
</dbReference>
<dbReference type="Gene3D" id="3.40.50.720">
    <property type="entry name" value="NAD(P)-binding Rossmann-like Domain"/>
    <property type="match status" value="1"/>
</dbReference>
<dbReference type="CDD" id="cd08249">
    <property type="entry name" value="enoyl_reductase_like"/>
    <property type="match status" value="1"/>
</dbReference>
<dbReference type="InParanoid" id="A0A1J7IDV3"/>
<comment type="similarity">
    <text evidence="1">Belongs to the zinc-containing alcohol dehydrogenase family.</text>
</comment>
<gene>
    <name evidence="4" type="ORF">CONLIGDRAFT_657045</name>
</gene>
<evidence type="ECO:0000313" key="4">
    <source>
        <dbReference type="EMBL" id="OIW25467.1"/>
    </source>
</evidence>
<feature type="domain" description="Enoyl reductase (ER)" evidence="3">
    <location>
        <begin position="8"/>
        <end position="341"/>
    </location>
</feature>
<proteinExistence type="inferred from homology"/>
<dbReference type="InterPro" id="IPR011032">
    <property type="entry name" value="GroES-like_sf"/>
</dbReference>
<keyword evidence="2" id="KW-0560">Oxidoreductase</keyword>